<name>A0A0E9NQS8_SAICN</name>
<dbReference type="AlphaFoldDB" id="A0A0E9NQS8"/>
<reference evidence="1 2" key="1">
    <citation type="journal article" date="2011" name="J. Gen. Appl. Microbiol.">
        <title>Draft genome sequencing of the enigmatic yeast Saitoella complicata.</title>
        <authorList>
            <person name="Nishida H."/>
            <person name="Hamamoto M."/>
            <person name="Sugiyama J."/>
        </authorList>
    </citation>
    <scope>NUCLEOTIDE SEQUENCE [LARGE SCALE GENOMIC DNA]</scope>
    <source>
        <strain evidence="1 2">NRRL Y-17804</strain>
    </source>
</reference>
<evidence type="ECO:0000313" key="1">
    <source>
        <dbReference type="EMBL" id="GAO52204.1"/>
    </source>
</evidence>
<accession>A0A0E9NQS8</accession>
<reference evidence="1 2" key="3">
    <citation type="journal article" date="2015" name="Genome Announc.">
        <title>Draft Genome Sequence of the Archiascomycetous Yeast Saitoella complicata.</title>
        <authorList>
            <person name="Yamauchi K."/>
            <person name="Kondo S."/>
            <person name="Hamamoto M."/>
            <person name="Takahashi Y."/>
            <person name="Ogura Y."/>
            <person name="Hayashi T."/>
            <person name="Nishida H."/>
        </authorList>
    </citation>
    <scope>NUCLEOTIDE SEQUENCE [LARGE SCALE GENOMIC DNA]</scope>
    <source>
        <strain evidence="1 2">NRRL Y-17804</strain>
    </source>
</reference>
<dbReference type="EMBL" id="BACD03000062">
    <property type="protein sequence ID" value="GAO52204.1"/>
    <property type="molecule type" value="Genomic_DNA"/>
</dbReference>
<dbReference type="Proteomes" id="UP000033140">
    <property type="component" value="Unassembled WGS sequence"/>
</dbReference>
<evidence type="ECO:0000313" key="2">
    <source>
        <dbReference type="Proteomes" id="UP000033140"/>
    </source>
</evidence>
<organism evidence="1 2">
    <name type="scientific">Saitoella complicata (strain BCRC 22490 / CBS 7301 / JCM 7358 / NBRC 10748 / NRRL Y-17804)</name>
    <dbReference type="NCBI Taxonomy" id="698492"/>
    <lineage>
        <taxon>Eukaryota</taxon>
        <taxon>Fungi</taxon>
        <taxon>Dikarya</taxon>
        <taxon>Ascomycota</taxon>
        <taxon>Taphrinomycotina</taxon>
        <taxon>Taphrinomycotina incertae sedis</taxon>
        <taxon>Saitoella</taxon>
    </lineage>
</organism>
<comment type="caution">
    <text evidence="1">The sequence shown here is derived from an EMBL/GenBank/DDBJ whole genome shotgun (WGS) entry which is preliminary data.</text>
</comment>
<reference evidence="1 2" key="2">
    <citation type="journal article" date="2014" name="J. Gen. Appl. Microbiol.">
        <title>The early diverging ascomycetous budding yeast Saitoella complicata has three histone deacetylases belonging to the Clr6, Hos2, and Rpd3 lineages.</title>
        <authorList>
            <person name="Nishida H."/>
            <person name="Matsumoto T."/>
            <person name="Kondo S."/>
            <person name="Hamamoto M."/>
            <person name="Yoshikawa H."/>
        </authorList>
    </citation>
    <scope>NUCLEOTIDE SEQUENCE [LARGE SCALE GENOMIC DNA]</scope>
    <source>
        <strain evidence="1 2">NRRL Y-17804</strain>
    </source>
</reference>
<protein>
    <submittedName>
        <fullName evidence="1">Uncharacterized protein</fullName>
    </submittedName>
</protein>
<keyword evidence="2" id="KW-1185">Reference proteome</keyword>
<sequence>MVSPPNSSTLPVLLTSSLGLRLVPIEVQYSLVINPGMSFWGFDLCCAGYRIPNGQGLQVALFPSSAFLLTPRHHILRAD</sequence>
<proteinExistence type="predicted"/>
<gene>
    <name evidence="1" type="ORF">G7K_6287-t1</name>
</gene>